<accession>A0A944DH88</accession>
<evidence type="ECO:0000313" key="5">
    <source>
        <dbReference type="Proteomes" id="UP000694660"/>
    </source>
</evidence>
<dbReference type="Gene3D" id="2.30.30.240">
    <property type="entry name" value="PRC-barrel domain"/>
    <property type="match status" value="1"/>
</dbReference>
<evidence type="ECO:0000259" key="3">
    <source>
        <dbReference type="Pfam" id="PF05239"/>
    </source>
</evidence>
<dbReference type="AlphaFoldDB" id="A0A944DH88"/>
<dbReference type="Proteomes" id="UP000694660">
    <property type="component" value="Unassembled WGS sequence"/>
</dbReference>
<proteinExistence type="predicted"/>
<feature type="domain" description="PRC-barrel" evidence="3">
    <location>
        <begin position="75"/>
        <end position="143"/>
    </location>
</feature>
<dbReference type="PANTHER" id="PTHR36505">
    <property type="entry name" value="BLR1072 PROTEIN"/>
    <property type="match status" value="1"/>
</dbReference>
<dbReference type="Pfam" id="PF05239">
    <property type="entry name" value="PRC"/>
    <property type="match status" value="1"/>
</dbReference>
<feature type="compositionally biased region" description="Low complexity" evidence="1">
    <location>
        <begin position="197"/>
        <end position="208"/>
    </location>
</feature>
<reference evidence="5" key="1">
    <citation type="journal article" date="2022" name="ISME J.">
        <title>Genetic and phylogenetic analysis of dissimilatory iodate-reducing bacteria identifies potential niches across the world's oceans.</title>
        <authorList>
            <person name="Reyes-Umana V."/>
            <person name="Henning Z."/>
            <person name="Lee K."/>
            <person name="Barnum T.P."/>
            <person name="Coates J.D."/>
        </authorList>
    </citation>
    <scope>NUCLEOTIDE SEQUENCE [LARGE SCALE GENOMIC DNA]</scope>
    <source>
        <strain evidence="5">IR12</strain>
    </source>
</reference>
<dbReference type="InterPro" id="IPR011033">
    <property type="entry name" value="PRC_barrel-like_sf"/>
</dbReference>
<comment type="caution">
    <text evidence="4">The sequence shown here is derived from an EMBL/GenBank/DDBJ whole genome shotgun (WGS) entry which is preliminary data.</text>
</comment>
<feature type="compositionally biased region" description="Polar residues" evidence="1">
    <location>
        <begin position="51"/>
        <end position="62"/>
    </location>
</feature>
<sequence>MNARFKNTLIAASIAAFAASPVWAETEGKVAPGKAAQESTAPAGKPRMQQDPASSASRSDQMLRQGDLAGLTPDQLEGKEVFGPDGKHIGEIESVVSDAAKQGVKVVISMGGLLGIGDKEAAVPFDQLKVVNGKLTVSQTKEALTAASEGYKEENYVALEPKDQPISEFSAFEPVPGAGQDRGAQPNAGTAPRDDVTPGAAGSPTAPAEIMPKPTTPEQPQ</sequence>
<gene>
    <name evidence="4" type="ORF">I8J34_16700</name>
</gene>
<feature type="chain" id="PRO_5037256388" evidence="2">
    <location>
        <begin position="25"/>
        <end position="221"/>
    </location>
</feature>
<dbReference type="SUPFAM" id="SSF50346">
    <property type="entry name" value="PRC-barrel domain"/>
    <property type="match status" value="1"/>
</dbReference>
<dbReference type="PANTHER" id="PTHR36505:SF1">
    <property type="entry name" value="BLR1072 PROTEIN"/>
    <property type="match status" value="1"/>
</dbReference>
<evidence type="ECO:0000256" key="2">
    <source>
        <dbReference type="SAM" id="SignalP"/>
    </source>
</evidence>
<dbReference type="RefSeq" id="WP_214362775.1">
    <property type="nucleotide sequence ID" value="NZ_JAEKFT010000021.1"/>
</dbReference>
<keyword evidence="5" id="KW-1185">Reference proteome</keyword>
<evidence type="ECO:0000256" key="1">
    <source>
        <dbReference type="SAM" id="MobiDB-lite"/>
    </source>
</evidence>
<keyword evidence="2" id="KW-0732">Signal</keyword>
<protein>
    <submittedName>
        <fullName evidence="4">PRC-barrel domain-containing protein</fullName>
    </submittedName>
</protein>
<feature type="region of interest" description="Disordered" evidence="1">
    <location>
        <begin position="160"/>
        <end position="221"/>
    </location>
</feature>
<name>A0A944DH88_DENI1</name>
<dbReference type="InterPro" id="IPR027275">
    <property type="entry name" value="PRC-brl_dom"/>
</dbReference>
<dbReference type="EMBL" id="JAEKFT010000021">
    <property type="protein sequence ID" value="MBT0962823.1"/>
    <property type="molecule type" value="Genomic_DNA"/>
</dbReference>
<organism evidence="4 5">
    <name type="scientific">Denitromonas iodatirespirans</name>
    <dbReference type="NCBI Taxonomy" id="2795389"/>
    <lineage>
        <taxon>Bacteria</taxon>
        <taxon>Pseudomonadati</taxon>
        <taxon>Pseudomonadota</taxon>
        <taxon>Betaproteobacteria</taxon>
        <taxon>Rhodocyclales</taxon>
        <taxon>Zoogloeaceae</taxon>
        <taxon>Denitromonas</taxon>
    </lineage>
</organism>
<feature type="region of interest" description="Disordered" evidence="1">
    <location>
        <begin position="27"/>
        <end position="65"/>
    </location>
</feature>
<evidence type="ECO:0000313" key="4">
    <source>
        <dbReference type="EMBL" id="MBT0962823.1"/>
    </source>
</evidence>
<feature type="signal peptide" evidence="2">
    <location>
        <begin position="1"/>
        <end position="24"/>
    </location>
</feature>